<evidence type="ECO:0000259" key="1">
    <source>
        <dbReference type="PROSITE" id="PS50227"/>
    </source>
</evidence>
<dbReference type="Proteomes" id="UP000708208">
    <property type="component" value="Unassembled WGS sequence"/>
</dbReference>
<dbReference type="InterPro" id="IPR001879">
    <property type="entry name" value="GPCR_2_extracellular_dom"/>
</dbReference>
<proteinExistence type="predicted"/>
<evidence type="ECO:0000313" key="2">
    <source>
        <dbReference type="EMBL" id="CAG7732472.1"/>
    </source>
</evidence>
<feature type="non-terminal residue" evidence="2">
    <location>
        <position position="1"/>
    </location>
</feature>
<organism evidence="2 3">
    <name type="scientific">Allacma fusca</name>
    <dbReference type="NCBI Taxonomy" id="39272"/>
    <lineage>
        <taxon>Eukaryota</taxon>
        <taxon>Metazoa</taxon>
        <taxon>Ecdysozoa</taxon>
        <taxon>Arthropoda</taxon>
        <taxon>Hexapoda</taxon>
        <taxon>Collembola</taxon>
        <taxon>Symphypleona</taxon>
        <taxon>Sminthuridae</taxon>
        <taxon>Allacma</taxon>
    </lineage>
</organism>
<keyword evidence="3" id="KW-1185">Reference proteome</keyword>
<dbReference type="GO" id="GO:0004930">
    <property type="term" value="F:G protein-coupled receptor activity"/>
    <property type="evidence" value="ECO:0007669"/>
    <property type="project" value="InterPro"/>
</dbReference>
<feature type="domain" description="G-protein coupled receptors family 2 profile 1" evidence="1">
    <location>
        <begin position="1"/>
        <end position="43"/>
    </location>
</feature>
<dbReference type="AlphaFoldDB" id="A0A8J2KAG5"/>
<gene>
    <name evidence="2" type="ORF">AFUS01_LOCUS20990</name>
</gene>
<comment type="caution">
    <text evidence="2">The sequence shown here is derived from an EMBL/GenBank/DDBJ whole genome shotgun (WGS) entry which is preliminary data.</text>
</comment>
<reference evidence="2" key="1">
    <citation type="submission" date="2021-06" db="EMBL/GenBank/DDBJ databases">
        <authorList>
            <person name="Hodson N. C."/>
            <person name="Mongue J. A."/>
            <person name="Jaron S. K."/>
        </authorList>
    </citation>
    <scope>NUCLEOTIDE SEQUENCE</scope>
</reference>
<accession>A0A8J2KAG5</accession>
<dbReference type="InterPro" id="IPR017983">
    <property type="entry name" value="GPCR_2_secretin-like_CS"/>
</dbReference>
<dbReference type="GO" id="GO:0016020">
    <property type="term" value="C:membrane"/>
    <property type="evidence" value="ECO:0007669"/>
    <property type="project" value="InterPro"/>
</dbReference>
<dbReference type="Pfam" id="PF02793">
    <property type="entry name" value="HRM"/>
    <property type="match status" value="1"/>
</dbReference>
<sequence>TSCEPIWDKALCWPRSESNVLNKHSCPAYIPGFNSKLNTLSQCGKLLQSLSSFLHPPTKGVLSL</sequence>
<dbReference type="PROSITE" id="PS50227">
    <property type="entry name" value="G_PROTEIN_RECEP_F2_3"/>
    <property type="match status" value="1"/>
</dbReference>
<protein>
    <recommendedName>
        <fullName evidence="1">G-protein coupled receptors family 2 profile 1 domain-containing protein</fullName>
    </recommendedName>
</protein>
<evidence type="ECO:0000313" key="3">
    <source>
        <dbReference type="Proteomes" id="UP000708208"/>
    </source>
</evidence>
<name>A0A8J2KAG5_9HEXA</name>
<dbReference type="PROSITE" id="PS00649">
    <property type="entry name" value="G_PROTEIN_RECEP_F2_1"/>
    <property type="match status" value="1"/>
</dbReference>
<dbReference type="EMBL" id="CAJVCH010232158">
    <property type="protein sequence ID" value="CAG7732472.1"/>
    <property type="molecule type" value="Genomic_DNA"/>
</dbReference>